<dbReference type="InterPro" id="IPR016032">
    <property type="entry name" value="Sig_transdc_resp-reg_C-effctor"/>
</dbReference>
<keyword evidence="6" id="KW-1185">Reference proteome</keyword>
<dbReference type="Proteomes" id="UP000254051">
    <property type="component" value="Unassembled WGS sequence"/>
</dbReference>
<dbReference type="CDD" id="cd06170">
    <property type="entry name" value="LuxR_C_like"/>
    <property type="match status" value="1"/>
</dbReference>
<dbReference type="Pfam" id="PF25873">
    <property type="entry name" value="WHD_MalT"/>
    <property type="match status" value="1"/>
</dbReference>
<dbReference type="Pfam" id="PF00196">
    <property type="entry name" value="GerE"/>
    <property type="match status" value="1"/>
</dbReference>
<dbReference type="PANTHER" id="PTHR44688:SF16">
    <property type="entry name" value="DNA-BINDING TRANSCRIPTIONAL ACTIVATOR DEVR_DOSR"/>
    <property type="match status" value="1"/>
</dbReference>
<protein>
    <submittedName>
        <fullName evidence="5">LuxR family transcriptional regulator, maltose regulon positive regulatory protein</fullName>
    </submittedName>
</protein>
<feature type="domain" description="HTH luxR-type" evidence="4">
    <location>
        <begin position="779"/>
        <end position="841"/>
    </location>
</feature>
<sequence>MQKRPDKYKYYFSNRLKSQLNQVSDYPLTIVEAPSGFGKTTAVREYLKSMLPYAACEYWYTCLGEPASMTWVGVSELFSNINVKVADELKNLKMPTVDTVFYMTAILRNLNCQKETYIVIDNGQLINCDISHELINVFSMHGDPKLHIIFITQQLDSRKLLSIHNDNIYTIETSDFFFDKEGISSLFHMEDLCFTEDELNEIYTSTEGWISAIRLQIINFKETGSFIYSAGIEQLVETAIWNRLNPLEQDFLLKVSVFDSFTARQAAEMLEYDVTPDKIERGLWTSDFIRYFPDKRSFIIHSILLDYLRNRFYHSQTEEYQNKVIHMAGVSCAAMKRYCLAAEFFYKVKDFDAILSLPFTRRYLDEQKEKCEGKFLEEIFTKCPEDTLCKYPLTMLTFGHYALLIGKYDLYNKLCRLIDCAAQRETNFKEAEIRKIRGEYILLKSLGEFNDITKMHEGLKAVWEIFKGSSDLIEDSTPWLSVFPTAFGMFWRESGGLDQTLKIMEEMKPLYRKFSRGQAAGLNYITRSEVMLARGEDNEAEILSHKAIYEARSYKQDNICLYAELNLARIFILRGDTESFFTAIKNIKEYAKESSDISIHRMVDLCISIISLILGMKDDVAPWLYDIEGIKKSLYAPVVPFAQILYLRILLIEKRYNELYAISQIALDTIDNPEGNMRYLMPKTYFLIFLAVAEYNNGNIMEAMGYLKEAVTIALPDQIYLPFADHICMAELLAGLSLHSFNSTISLAKKSAMMDSSFSDLINLCKRQTNGVSIIRKAMQQSKSPLTPREREVAQLARDRLTAKEISAKLHIAETTVRTIMRSIYEKLDIHSKRELVSKEF</sequence>
<keyword evidence="3" id="KW-0804">Transcription</keyword>
<evidence type="ECO:0000313" key="5">
    <source>
        <dbReference type="EMBL" id="SUQ13321.1"/>
    </source>
</evidence>
<dbReference type="AlphaFoldDB" id="A0A315ZZJ7"/>
<reference evidence="6" key="1">
    <citation type="submission" date="2017-07" db="EMBL/GenBank/DDBJ databases">
        <authorList>
            <person name="Varghese N."/>
            <person name="Submissions S."/>
        </authorList>
    </citation>
    <scope>NUCLEOTIDE SEQUENCE [LARGE SCALE GENOMIC DNA]</scope>
    <source>
        <strain evidence="6">NLAE-zl-C134</strain>
    </source>
</reference>
<dbReference type="PANTHER" id="PTHR44688">
    <property type="entry name" value="DNA-BINDING TRANSCRIPTIONAL ACTIVATOR DEVR_DOSR"/>
    <property type="match status" value="1"/>
</dbReference>
<dbReference type="GO" id="GO:0006355">
    <property type="term" value="P:regulation of DNA-templated transcription"/>
    <property type="evidence" value="ECO:0007669"/>
    <property type="project" value="InterPro"/>
</dbReference>
<dbReference type="Gene3D" id="1.25.40.10">
    <property type="entry name" value="Tetratricopeptide repeat domain"/>
    <property type="match status" value="1"/>
</dbReference>
<evidence type="ECO:0000259" key="4">
    <source>
        <dbReference type="PROSITE" id="PS50043"/>
    </source>
</evidence>
<dbReference type="InterPro" id="IPR000792">
    <property type="entry name" value="Tscrpt_reg_LuxR_C"/>
</dbReference>
<dbReference type="OrthoDB" id="1137593at2"/>
<dbReference type="InterPro" id="IPR027417">
    <property type="entry name" value="P-loop_NTPase"/>
</dbReference>
<dbReference type="RefSeq" id="WP_109709319.1">
    <property type="nucleotide sequence ID" value="NZ_QGDS01000003.1"/>
</dbReference>
<dbReference type="SUPFAM" id="SSF46894">
    <property type="entry name" value="C-terminal effector domain of the bipartite response regulators"/>
    <property type="match status" value="1"/>
</dbReference>
<evidence type="ECO:0000313" key="6">
    <source>
        <dbReference type="Proteomes" id="UP000254051"/>
    </source>
</evidence>
<evidence type="ECO:0000256" key="1">
    <source>
        <dbReference type="ARBA" id="ARBA00023015"/>
    </source>
</evidence>
<keyword evidence="1" id="KW-0805">Transcription regulation</keyword>
<dbReference type="InterPro" id="IPR011990">
    <property type="entry name" value="TPR-like_helical_dom_sf"/>
</dbReference>
<dbReference type="Gene3D" id="1.10.10.10">
    <property type="entry name" value="Winged helix-like DNA-binding domain superfamily/Winged helix DNA-binding domain"/>
    <property type="match status" value="1"/>
</dbReference>
<dbReference type="Gene3D" id="3.40.50.300">
    <property type="entry name" value="P-loop containing nucleotide triphosphate hydrolases"/>
    <property type="match status" value="1"/>
</dbReference>
<evidence type="ECO:0000256" key="2">
    <source>
        <dbReference type="ARBA" id="ARBA00023125"/>
    </source>
</evidence>
<dbReference type="InterPro" id="IPR059106">
    <property type="entry name" value="WHD_MalT"/>
</dbReference>
<name>A0A315ZZJ7_9FIRM</name>
<dbReference type="EMBL" id="UHJJ01000003">
    <property type="protein sequence ID" value="SUQ13321.1"/>
    <property type="molecule type" value="Genomic_DNA"/>
</dbReference>
<dbReference type="PROSITE" id="PS50043">
    <property type="entry name" value="HTH_LUXR_2"/>
    <property type="match status" value="1"/>
</dbReference>
<dbReference type="SUPFAM" id="SSF52540">
    <property type="entry name" value="P-loop containing nucleoside triphosphate hydrolases"/>
    <property type="match status" value="1"/>
</dbReference>
<gene>
    <name evidence="5" type="ORF">SAMN05216529_10346</name>
</gene>
<evidence type="ECO:0000256" key="3">
    <source>
        <dbReference type="ARBA" id="ARBA00023163"/>
    </source>
</evidence>
<dbReference type="SUPFAM" id="SSF48452">
    <property type="entry name" value="TPR-like"/>
    <property type="match status" value="1"/>
</dbReference>
<dbReference type="InterPro" id="IPR036388">
    <property type="entry name" value="WH-like_DNA-bd_sf"/>
</dbReference>
<dbReference type="GO" id="GO:0003677">
    <property type="term" value="F:DNA binding"/>
    <property type="evidence" value="ECO:0007669"/>
    <property type="project" value="UniProtKB-KW"/>
</dbReference>
<organism evidence="5 6">
    <name type="scientific">Faecalicatena contorta</name>
    <dbReference type="NCBI Taxonomy" id="39482"/>
    <lineage>
        <taxon>Bacteria</taxon>
        <taxon>Bacillati</taxon>
        <taxon>Bacillota</taxon>
        <taxon>Clostridia</taxon>
        <taxon>Lachnospirales</taxon>
        <taxon>Lachnospiraceae</taxon>
        <taxon>Faecalicatena</taxon>
    </lineage>
</organism>
<proteinExistence type="predicted"/>
<keyword evidence="2" id="KW-0238">DNA-binding</keyword>
<dbReference type="SMART" id="SM00421">
    <property type="entry name" value="HTH_LUXR"/>
    <property type="match status" value="1"/>
</dbReference>
<accession>A0A315ZZJ7</accession>